<evidence type="ECO:0000313" key="3">
    <source>
        <dbReference type="EMBL" id="CAG6628471.1"/>
    </source>
</evidence>
<protein>
    <submittedName>
        <fullName evidence="3">Hemoglobinase</fullName>
    </submittedName>
</protein>
<dbReference type="Gene3D" id="3.40.50.1460">
    <property type="match status" value="1"/>
</dbReference>
<dbReference type="Pfam" id="PF01650">
    <property type="entry name" value="Peptidase_C13"/>
    <property type="match status" value="1"/>
</dbReference>
<proteinExistence type="inferred from homology"/>
<feature type="chain" id="PRO_5034166090" evidence="2">
    <location>
        <begin position="21"/>
        <end position="333"/>
    </location>
</feature>
<dbReference type="GO" id="GO:0005773">
    <property type="term" value="C:vacuole"/>
    <property type="evidence" value="ECO:0007669"/>
    <property type="project" value="GOC"/>
</dbReference>
<dbReference type="PRINTS" id="PR00776">
    <property type="entry name" value="HEMOGLOBNASE"/>
</dbReference>
<evidence type="ECO:0000256" key="1">
    <source>
        <dbReference type="ARBA" id="ARBA00009941"/>
    </source>
</evidence>
<dbReference type="PANTHER" id="PTHR12000:SF42">
    <property type="entry name" value="LEGUMAIN"/>
    <property type="match status" value="1"/>
</dbReference>
<dbReference type="GO" id="GO:0006624">
    <property type="term" value="P:vacuolar protein processing"/>
    <property type="evidence" value="ECO:0007669"/>
    <property type="project" value="TreeGrafter"/>
</dbReference>
<dbReference type="EMBL" id="HBUF01067998">
    <property type="protein sequence ID" value="CAG6628471.1"/>
    <property type="molecule type" value="Transcribed_RNA"/>
</dbReference>
<sequence>MRIVLSALFLFSCHILYCTAVPGWAVLVAGSKAWIRYRHQSNVCNMYQILRAQGFPKEKIITFMYDDIANNTLNPRPTEIINEPNGPNLYHNIDIDYKGTNVNKENLFKVLIGDTSSGGKVVKGGRTQNVFLYYTGLGDESGEFTMSHSTEGYIKNTEFIEILKQVSVKNPFYRMFIAFEASHSGMIFEEILPTKMKVIVMTAGATDEDTHGAFCEDPKFKTCLAGVFSYHFSQFLKKNDLSKSTIFDLYNYVRQASKVHHPQLYGQLEAGHMPLRAFMKYKTSVGFMGVGASESNEVDINEEESNEVDINEEESNEVDMNILIHWNSMARIP</sequence>
<comment type="similarity">
    <text evidence="1">Belongs to the peptidase C13 family.</text>
</comment>
<dbReference type="InterPro" id="IPR001096">
    <property type="entry name" value="Peptidase_C13"/>
</dbReference>
<keyword evidence="2" id="KW-0732">Signal</keyword>
<dbReference type="GO" id="GO:0051603">
    <property type="term" value="P:proteolysis involved in protein catabolic process"/>
    <property type="evidence" value="ECO:0007669"/>
    <property type="project" value="TreeGrafter"/>
</dbReference>
<name>A0A8D8QB26_9HEMI</name>
<feature type="signal peptide" evidence="2">
    <location>
        <begin position="1"/>
        <end position="20"/>
    </location>
</feature>
<dbReference type="GO" id="GO:0004197">
    <property type="term" value="F:cysteine-type endopeptidase activity"/>
    <property type="evidence" value="ECO:0007669"/>
    <property type="project" value="TreeGrafter"/>
</dbReference>
<dbReference type="AlphaFoldDB" id="A0A8D8QB26"/>
<accession>A0A8D8QB26</accession>
<reference evidence="3" key="1">
    <citation type="submission" date="2021-05" db="EMBL/GenBank/DDBJ databases">
        <authorList>
            <person name="Alioto T."/>
            <person name="Alioto T."/>
            <person name="Gomez Garrido J."/>
        </authorList>
    </citation>
    <scope>NUCLEOTIDE SEQUENCE</scope>
</reference>
<evidence type="ECO:0000256" key="2">
    <source>
        <dbReference type="SAM" id="SignalP"/>
    </source>
</evidence>
<organism evidence="3">
    <name type="scientific">Cacopsylla melanoneura</name>
    <dbReference type="NCBI Taxonomy" id="428564"/>
    <lineage>
        <taxon>Eukaryota</taxon>
        <taxon>Metazoa</taxon>
        <taxon>Ecdysozoa</taxon>
        <taxon>Arthropoda</taxon>
        <taxon>Hexapoda</taxon>
        <taxon>Insecta</taxon>
        <taxon>Pterygota</taxon>
        <taxon>Neoptera</taxon>
        <taxon>Paraneoptera</taxon>
        <taxon>Hemiptera</taxon>
        <taxon>Sternorrhyncha</taxon>
        <taxon>Psylloidea</taxon>
        <taxon>Psyllidae</taxon>
        <taxon>Psyllinae</taxon>
        <taxon>Cacopsylla</taxon>
    </lineage>
</organism>
<dbReference type="PIRSF" id="PIRSF019663">
    <property type="entry name" value="Legumain"/>
    <property type="match status" value="1"/>
</dbReference>
<dbReference type="PANTHER" id="PTHR12000">
    <property type="entry name" value="HEMOGLOBINASE FAMILY MEMBER"/>
    <property type="match status" value="1"/>
</dbReference>